<dbReference type="InterPro" id="IPR027373">
    <property type="entry name" value="RHH_dom"/>
</dbReference>
<gene>
    <name evidence="2" type="ORF">SAMN04488557_2669</name>
</gene>
<dbReference type="Proteomes" id="UP000199423">
    <property type="component" value="Unassembled WGS sequence"/>
</dbReference>
<reference evidence="3" key="1">
    <citation type="submission" date="2016-10" db="EMBL/GenBank/DDBJ databases">
        <authorList>
            <person name="Varghese N."/>
            <person name="Submissions S."/>
        </authorList>
    </citation>
    <scope>NUCLEOTIDE SEQUENCE [LARGE SCALE GENOMIC DNA]</scope>
    <source>
        <strain evidence="3">DSM 1565</strain>
    </source>
</reference>
<protein>
    <submittedName>
        <fullName evidence="2">Ribbon-helix-helix domain-containing protein</fullName>
    </submittedName>
</protein>
<dbReference type="InterPro" id="IPR038268">
    <property type="entry name" value="RHH_sf"/>
</dbReference>
<sequence>MRPEKRSFSIQGHRTSVSLEKAFWIALKEAAAEDGMTLASLINSIDRGRGEAGLSSAVRVWLLDRLKARAQAKAAD</sequence>
<name>A0A1I7NQ17_9HYPH</name>
<organism evidence="2 3">
    <name type="scientific">Hyphomicrobium facile</name>
    <dbReference type="NCBI Taxonomy" id="51670"/>
    <lineage>
        <taxon>Bacteria</taxon>
        <taxon>Pseudomonadati</taxon>
        <taxon>Pseudomonadota</taxon>
        <taxon>Alphaproteobacteria</taxon>
        <taxon>Hyphomicrobiales</taxon>
        <taxon>Hyphomicrobiaceae</taxon>
        <taxon>Hyphomicrobium</taxon>
    </lineage>
</organism>
<dbReference type="RefSeq" id="WP_092868255.1">
    <property type="nucleotide sequence ID" value="NZ_FPCH01000003.1"/>
</dbReference>
<evidence type="ECO:0000313" key="2">
    <source>
        <dbReference type="EMBL" id="SFV36688.1"/>
    </source>
</evidence>
<evidence type="ECO:0000259" key="1">
    <source>
        <dbReference type="Pfam" id="PF13467"/>
    </source>
</evidence>
<dbReference type="EMBL" id="FPCH01000003">
    <property type="protein sequence ID" value="SFV36688.1"/>
    <property type="molecule type" value="Genomic_DNA"/>
</dbReference>
<dbReference type="AlphaFoldDB" id="A0A1I7NQ17"/>
<keyword evidence="3" id="KW-1185">Reference proteome</keyword>
<accession>A0A1I7NQ17</accession>
<dbReference type="STRING" id="51670.SAMN04488557_2669"/>
<dbReference type="Pfam" id="PF13467">
    <property type="entry name" value="RHH_4"/>
    <property type="match status" value="1"/>
</dbReference>
<feature type="domain" description="Ribbon-helix-helix" evidence="1">
    <location>
        <begin position="3"/>
        <end position="65"/>
    </location>
</feature>
<proteinExistence type="predicted"/>
<evidence type="ECO:0000313" key="3">
    <source>
        <dbReference type="Proteomes" id="UP000199423"/>
    </source>
</evidence>
<dbReference type="Gene3D" id="1.10.3990.20">
    <property type="entry name" value="protein bp1543"/>
    <property type="match status" value="1"/>
</dbReference>
<dbReference type="OrthoDB" id="7477016at2"/>